<dbReference type="RefSeq" id="WP_171097321.1">
    <property type="nucleotide sequence ID" value="NZ_CP053084.1"/>
</dbReference>
<dbReference type="PROSITE" id="PS50830">
    <property type="entry name" value="TNASE_3"/>
    <property type="match status" value="1"/>
</dbReference>
<dbReference type="SUPFAM" id="SSF50199">
    <property type="entry name" value="Staphylococcal nuclease"/>
    <property type="match status" value="1"/>
</dbReference>
<accession>A0ABX6N258</accession>
<dbReference type="PROSITE" id="PS01123">
    <property type="entry name" value="TNASE_1"/>
    <property type="match status" value="1"/>
</dbReference>
<dbReference type="SMART" id="SM00318">
    <property type="entry name" value="SNc"/>
    <property type="match status" value="1"/>
</dbReference>
<dbReference type="PANTHER" id="PTHR12302:SF26">
    <property type="entry name" value="BLR1266 PROTEIN"/>
    <property type="match status" value="1"/>
</dbReference>
<organism evidence="2 3">
    <name type="scientific">Limnobacter profundi</name>
    <dbReference type="NCBI Taxonomy" id="2732163"/>
    <lineage>
        <taxon>Bacteria</taxon>
        <taxon>Pseudomonadati</taxon>
        <taxon>Pseudomonadota</taxon>
        <taxon>Betaproteobacteria</taxon>
        <taxon>Burkholderiales</taxon>
        <taxon>Burkholderiaceae</taxon>
        <taxon>Limnobacter</taxon>
    </lineage>
</organism>
<dbReference type="InterPro" id="IPR002071">
    <property type="entry name" value="Thermonucl_AS"/>
</dbReference>
<dbReference type="InterPro" id="IPR016071">
    <property type="entry name" value="Staphylococal_nuclease_OB-fold"/>
</dbReference>
<feature type="domain" description="TNase-like" evidence="1">
    <location>
        <begin position="45"/>
        <end position="183"/>
    </location>
</feature>
<evidence type="ECO:0000259" key="1">
    <source>
        <dbReference type="PROSITE" id="PS50830"/>
    </source>
</evidence>
<name>A0ABX6N258_9BURK</name>
<dbReference type="Gene3D" id="2.40.50.90">
    <property type="match status" value="1"/>
</dbReference>
<dbReference type="EMBL" id="CP053084">
    <property type="protein sequence ID" value="QJR28465.1"/>
    <property type="molecule type" value="Genomic_DNA"/>
</dbReference>
<evidence type="ECO:0000313" key="3">
    <source>
        <dbReference type="Proteomes" id="UP000501130"/>
    </source>
</evidence>
<dbReference type="Proteomes" id="UP000501130">
    <property type="component" value="Chromosome"/>
</dbReference>
<protein>
    <submittedName>
        <fullName evidence="2">Nuclease</fullName>
    </submittedName>
</protein>
<gene>
    <name evidence="2" type="ORF">HKT17_01430</name>
</gene>
<dbReference type="Pfam" id="PF00565">
    <property type="entry name" value="SNase"/>
    <property type="match status" value="1"/>
</dbReference>
<evidence type="ECO:0000313" key="2">
    <source>
        <dbReference type="EMBL" id="QJR28465.1"/>
    </source>
</evidence>
<sequence>MIFKVLALVLALLGYYVSPYGPNIGIGGPVASESQNQPGSATSGSFYLATVTRVADGDTITVRNLDGATHKIRMHAVDAPELNQAGGEQSRRWLTEQVLNKNVKIVVNNTDRYKRQVAKVVLPVEGCQQRLCDGETDINLKAIEAGQAWWYREFARSQSSEDRVMYEAAEDQARNARKGLWQQTAPLAPWQWRTEQRNQR</sequence>
<dbReference type="InterPro" id="IPR035437">
    <property type="entry name" value="SNase_OB-fold_sf"/>
</dbReference>
<proteinExistence type="predicted"/>
<keyword evidence="3" id="KW-1185">Reference proteome</keyword>
<dbReference type="PANTHER" id="PTHR12302">
    <property type="entry name" value="EBNA2 BINDING PROTEIN P100"/>
    <property type="match status" value="1"/>
</dbReference>
<reference evidence="2 3" key="1">
    <citation type="submission" date="2020-05" db="EMBL/GenBank/DDBJ databases">
        <title>Compete genome of Limnobacter sp. SAORIC-580.</title>
        <authorList>
            <person name="Song J."/>
            <person name="Cho J.-C."/>
        </authorList>
    </citation>
    <scope>NUCLEOTIDE SEQUENCE [LARGE SCALE GENOMIC DNA]</scope>
    <source>
        <strain evidence="2 3">SAORIC-580</strain>
    </source>
</reference>